<gene>
    <name evidence="1" type="ORF">TSACC_21482</name>
</gene>
<keyword evidence="2" id="KW-1185">Reference proteome</keyword>
<name>A0A146G872_TERSA</name>
<accession>A0A146G872</accession>
<dbReference type="Proteomes" id="UP000076023">
    <property type="component" value="Unassembled WGS sequence"/>
</dbReference>
<sequence>MPTAILAFPQHHSLRMPEARGNRSLGTAVNIMIRLAIAALFIVTLSGCIPLTQTAITPKDGRLGGYVESDGSLAISWKTSNSPRESDKPEIDIERSYAIAPNGKRYSLRFVSSGRDIGSSCWRTGSLWLIDPSHPQSHNHWHSGTWKMRLQFLPPHSDLQFIKEVRVWTFFYNPIIHGPPN</sequence>
<dbReference type="InParanoid" id="A0A146G872"/>
<evidence type="ECO:0000313" key="1">
    <source>
        <dbReference type="EMBL" id="GAT33077.1"/>
    </source>
</evidence>
<reference evidence="2" key="1">
    <citation type="journal article" date="2017" name="Genome Announc.">
        <title>Draft Genome Sequence of Terrimicrobium sacchariphilum NM-5T, a Facultative Anaerobic Soil Bacterium of the Class Spartobacteria.</title>
        <authorList>
            <person name="Qiu Y.L."/>
            <person name="Tourlousse D.M."/>
            <person name="Matsuura N."/>
            <person name="Ohashi A."/>
            <person name="Sekiguchi Y."/>
        </authorList>
    </citation>
    <scope>NUCLEOTIDE SEQUENCE [LARGE SCALE GENOMIC DNA]</scope>
    <source>
        <strain evidence="2">NM-5</strain>
    </source>
</reference>
<evidence type="ECO:0000313" key="2">
    <source>
        <dbReference type="Proteomes" id="UP000076023"/>
    </source>
</evidence>
<proteinExistence type="predicted"/>
<dbReference type="EMBL" id="BDCO01000002">
    <property type="protein sequence ID" value="GAT33077.1"/>
    <property type="molecule type" value="Genomic_DNA"/>
</dbReference>
<dbReference type="STRING" id="690879.TSACC_21482"/>
<dbReference type="AlphaFoldDB" id="A0A146G872"/>
<protein>
    <submittedName>
        <fullName evidence="1">Uncharacterized protein</fullName>
    </submittedName>
</protein>
<organism evidence="1 2">
    <name type="scientific">Terrimicrobium sacchariphilum</name>
    <dbReference type="NCBI Taxonomy" id="690879"/>
    <lineage>
        <taxon>Bacteria</taxon>
        <taxon>Pseudomonadati</taxon>
        <taxon>Verrucomicrobiota</taxon>
        <taxon>Terrimicrobiia</taxon>
        <taxon>Terrimicrobiales</taxon>
        <taxon>Terrimicrobiaceae</taxon>
        <taxon>Terrimicrobium</taxon>
    </lineage>
</organism>
<comment type="caution">
    <text evidence="1">The sequence shown here is derived from an EMBL/GenBank/DDBJ whole genome shotgun (WGS) entry which is preliminary data.</text>
</comment>